<dbReference type="SMART" id="SM00382">
    <property type="entry name" value="AAA"/>
    <property type="match status" value="1"/>
</dbReference>
<keyword evidence="8 9" id="KW-0472">Membrane</keyword>
<dbReference type="Pfam" id="PF00664">
    <property type="entry name" value="ABC_membrane"/>
    <property type="match status" value="1"/>
</dbReference>
<evidence type="ECO:0000313" key="12">
    <source>
        <dbReference type="EMBL" id="GJN32168.1"/>
    </source>
</evidence>
<comment type="similarity">
    <text evidence="2">Belongs to the ABC transporter superfamily. ABCC family. Conjugate transporter (TC 3.A.1.208) subfamily.</text>
</comment>
<evidence type="ECO:0000256" key="1">
    <source>
        <dbReference type="ARBA" id="ARBA00004370"/>
    </source>
</evidence>
<dbReference type="PROSITE" id="PS50893">
    <property type="entry name" value="ABC_TRANSPORTER_2"/>
    <property type="match status" value="1"/>
</dbReference>
<evidence type="ECO:0000256" key="5">
    <source>
        <dbReference type="ARBA" id="ARBA00022741"/>
    </source>
</evidence>
<evidence type="ECO:0000259" key="10">
    <source>
        <dbReference type="PROSITE" id="PS50893"/>
    </source>
</evidence>
<sequence>MHAASYQELLAASKEFQDLVNAHKDTAEFSDVNNIVYNGSKSNIIRTTGVAHDRGKDYVKPSGCDQLIRKEEREIGDTVIYSLMQVSSDLSIVDLDLSFTFSFSICATINAYINLGVLCFFTWQVLFLAAPVIFMSVRLQRYYLASSKELMRISGTTKSRVANHLAESISGAVTIRAFKQEDRFFAKMLEILDNNASPSFHCSAATEWLTQRLEIMSAAILSSSAFVITLLPLGTFSSGGDKIGIVGRTGSGKTTLVNAIFRLVEPSGGNIVIDGQDITAVGLHDLRFRIGLIPQDPILFHGSIRFNLDPQGDFSDEQIMEVICKCQLSEAVKEKQGLDSLVVEGGLNWSMGQRQLLCLGRALLRRNRILILDEATASIDNATDAILQKIISTEFRNSTIITIAHRIPTVLNCTRVLVINDGMHSSKS</sequence>
<evidence type="ECO:0000256" key="6">
    <source>
        <dbReference type="ARBA" id="ARBA00022840"/>
    </source>
</evidence>
<evidence type="ECO:0000313" key="13">
    <source>
        <dbReference type="Proteomes" id="UP001054889"/>
    </source>
</evidence>
<keyword evidence="3" id="KW-0813">Transport</keyword>
<dbReference type="Pfam" id="PF00005">
    <property type="entry name" value="ABC_tran"/>
    <property type="match status" value="1"/>
</dbReference>
<dbReference type="InterPro" id="IPR050173">
    <property type="entry name" value="ABC_transporter_C-like"/>
</dbReference>
<reference evidence="12" key="1">
    <citation type="journal article" date="2018" name="DNA Res.">
        <title>Multiple hybrid de novo genome assembly of finger millet, an orphan allotetraploid crop.</title>
        <authorList>
            <person name="Hatakeyama M."/>
            <person name="Aluri S."/>
            <person name="Balachadran M.T."/>
            <person name="Sivarajan S.R."/>
            <person name="Patrignani A."/>
            <person name="Gruter S."/>
            <person name="Poveda L."/>
            <person name="Shimizu-Inatsugi R."/>
            <person name="Baeten J."/>
            <person name="Francoijs K.J."/>
            <person name="Nataraja K.N."/>
            <person name="Reddy Y.A.N."/>
            <person name="Phadnis S."/>
            <person name="Ravikumar R.L."/>
            <person name="Schlapbach R."/>
            <person name="Sreeman S.M."/>
            <person name="Shimizu K.K."/>
        </authorList>
    </citation>
    <scope>NUCLEOTIDE SEQUENCE</scope>
</reference>
<dbReference type="GO" id="GO:0005524">
    <property type="term" value="F:ATP binding"/>
    <property type="evidence" value="ECO:0007669"/>
    <property type="project" value="UniProtKB-KW"/>
</dbReference>
<dbReference type="InterPro" id="IPR003593">
    <property type="entry name" value="AAA+_ATPase"/>
</dbReference>
<dbReference type="SUPFAM" id="SSF90123">
    <property type="entry name" value="ABC transporter transmembrane region"/>
    <property type="match status" value="1"/>
</dbReference>
<comment type="subcellular location">
    <subcellularLocation>
        <location evidence="1">Membrane</location>
    </subcellularLocation>
</comment>
<dbReference type="InterPro" id="IPR003439">
    <property type="entry name" value="ABC_transporter-like_ATP-bd"/>
</dbReference>
<evidence type="ECO:0000256" key="4">
    <source>
        <dbReference type="ARBA" id="ARBA00022692"/>
    </source>
</evidence>
<reference evidence="12" key="2">
    <citation type="submission" date="2021-12" db="EMBL/GenBank/DDBJ databases">
        <title>Resequencing data analysis of finger millet.</title>
        <authorList>
            <person name="Hatakeyama M."/>
            <person name="Aluri S."/>
            <person name="Balachadran M.T."/>
            <person name="Sivarajan S.R."/>
            <person name="Poveda L."/>
            <person name="Shimizu-Inatsugi R."/>
            <person name="Schlapbach R."/>
            <person name="Sreeman S.M."/>
            <person name="Shimizu K.K."/>
        </authorList>
    </citation>
    <scope>NUCLEOTIDE SEQUENCE</scope>
</reference>
<dbReference type="CDD" id="cd03244">
    <property type="entry name" value="ABCC_MRP_domain2"/>
    <property type="match status" value="1"/>
</dbReference>
<comment type="caution">
    <text evidence="12">The sequence shown here is derived from an EMBL/GenBank/DDBJ whole genome shotgun (WGS) entry which is preliminary data.</text>
</comment>
<feature type="domain" description="ABC transporter" evidence="10">
    <location>
        <begin position="215"/>
        <end position="428"/>
    </location>
</feature>
<dbReference type="GO" id="GO:0016020">
    <property type="term" value="C:membrane"/>
    <property type="evidence" value="ECO:0007669"/>
    <property type="project" value="UniProtKB-SubCell"/>
</dbReference>
<dbReference type="InterPro" id="IPR036640">
    <property type="entry name" value="ABC1_TM_sf"/>
</dbReference>
<dbReference type="PANTHER" id="PTHR24223">
    <property type="entry name" value="ATP-BINDING CASSETTE SUB-FAMILY C"/>
    <property type="match status" value="1"/>
</dbReference>
<dbReference type="InterPro" id="IPR027417">
    <property type="entry name" value="P-loop_NTPase"/>
</dbReference>
<evidence type="ECO:0000256" key="2">
    <source>
        <dbReference type="ARBA" id="ARBA00009726"/>
    </source>
</evidence>
<dbReference type="PANTHER" id="PTHR24223:SF422">
    <property type="entry name" value="OS12G0562700 PROTEIN"/>
    <property type="match status" value="1"/>
</dbReference>
<keyword evidence="5" id="KW-0547">Nucleotide-binding</keyword>
<dbReference type="GO" id="GO:0140359">
    <property type="term" value="F:ABC-type transporter activity"/>
    <property type="evidence" value="ECO:0007669"/>
    <property type="project" value="InterPro"/>
</dbReference>
<dbReference type="AlphaFoldDB" id="A0AAV5FBY1"/>
<proteinExistence type="inferred from homology"/>
<keyword evidence="7 9" id="KW-1133">Transmembrane helix</keyword>
<evidence type="ECO:0000256" key="7">
    <source>
        <dbReference type="ARBA" id="ARBA00022989"/>
    </source>
</evidence>
<dbReference type="GO" id="GO:0016887">
    <property type="term" value="F:ATP hydrolysis activity"/>
    <property type="evidence" value="ECO:0007669"/>
    <property type="project" value="InterPro"/>
</dbReference>
<gene>
    <name evidence="12" type="primary">gb20650</name>
    <name evidence="12" type="ORF">PR202_gb20650</name>
</gene>
<dbReference type="InterPro" id="IPR011527">
    <property type="entry name" value="ABC1_TM_dom"/>
</dbReference>
<name>A0AAV5FBY1_ELECO</name>
<feature type="domain" description="ABC transmembrane type-1" evidence="11">
    <location>
        <begin position="86"/>
        <end position="231"/>
    </location>
</feature>
<protein>
    <submittedName>
        <fullName evidence="12">Uncharacterized protein</fullName>
    </submittedName>
</protein>
<dbReference type="FunFam" id="3.40.50.300:FF:000630">
    <property type="entry name" value="ATP-binding cassette (ABC) transporter, putative"/>
    <property type="match status" value="1"/>
</dbReference>
<evidence type="ECO:0000256" key="3">
    <source>
        <dbReference type="ARBA" id="ARBA00022448"/>
    </source>
</evidence>
<dbReference type="PROSITE" id="PS50929">
    <property type="entry name" value="ABC_TM1F"/>
    <property type="match status" value="1"/>
</dbReference>
<accession>A0AAV5FBY1</accession>
<dbReference type="EMBL" id="BQKI01000083">
    <property type="protein sequence ID" value="GJN32168.1"/>
    <property type="molecule type" value="Genomic_DNA"/>
</dbReference>
<keyword evidence="6" id="KW-0067">ATP-binding</keyword>
<dbReference type="SUPFAM" id="SSF52540">
    <property type="entry name" value="P-loop containing nucleoside triphosphate hydrolases"/>
    <property type="match status" value="1"/>
</dbReference>
<evidence type="ECO:0000256" key="8">
    <source>
        <dbReference type="ARBA" id="ARBA00023136"/>
    </source>
</evidence>
<keyword evidence="13" id="KW-1185">Reference proteome</keyword>
<organism evidence="12 13">
    <name type="scientific">Eleusine coracana subsp. coracana</name>
    <dbReference type="NCBI Taxonomy" id="191504"/>
    <lineage>
        <taxon>Eukaryota</taxon>
        <taxon>Viridiplantae</taxon>
        <taxon>Streptophyta</taxon>
        <taxon>Embryophyta</taxon>
        <taxon>Tracheophyta</taxon>
        <taxon>Spermatophyta</taxon>
        <taxon>Magnoliopsida</taxon>
        <taxon>Liliopsida</taxon>
        <taxon>Poales</taxon>
        <taxon>Poaceae</taxon>
        <taxon>PACMAD clade</taxon>
        <taxon>Chloridoideae</taxon>
        <taxon>Cynodonteae</taxon>
        <taxon>Eleusininae</taxon>
        <taxon>Eleusine</taxon>
    </lineage>
</organism>
<dbReference type="Proteomes" id="UP001054889">
    <property type="component" value="Unassembled WGS sequence"/>
</dbReference>
<dbReference type="Gene3D" id="3.40.50.300">
    <property type="entry name" value="P-loop containing nucleotide triphosphate hydrolases"/>
    <property type="match status" value="1"/>
</dbReference>
<feature type="transmembrane region" description="Helical" evidence="9">
    <location>
        <begin position="111"/>
        <end position="134"/>
    </location>
</feature>
<evidence type="ECO:0000259" key="11">
    <source>
        <dbReference type="PROSITE" id="PS50929"/>
    </source>
</evidence>
<keyword evidence="4 9" id="KW-0812">Transmembrane</keyword>
<evidence type="ECO:0000256" key="9">
    <source>
        <dbReference type="SAM" id="Phobius"/>
    </source>
</evidence>